<dbReference type="InterPro" id="IPR011650">
    <property type="entry name" value="Peptidase_M20_dimer"/>
</dbReference>
<dbReference type="FunFam" id="3.30.70.360:FF:000001">
    <property type="entry name" value="N-acetyldiaminopimelate deacetylase"/>
    <property type="match status" value="1"/>
</dbReference>
<dbReference type="GO" id="GO:0050118">
    <property type="term" value="F:N-acetyldiaminopimelate deacetylase activity"/>
    <property type="evidence" value="ECO:0007669"/>
    <property type="project" value="UniProtKB-ARBA"/>
</dbReference>
<dbReference type="InterPro" id="IPR002933">
    <property type="entry name" value="Peptidase_M20"/>
</dbReference>
<dbReference type="GO" id="GO:0047980">
    <property type="term" value="F:hippurate hydrolase activity"/>
    <property type="evidence" value="ECO:0007669"/>
    <property type="project" value="UniProtKB-EC"/>
</dbReference>
<proteinExistence type="predicted"/>
<evidence type="ECO:0000313" key="4">
    <source>
        <dbReference type="EMBL" id="ACV07702.1"/>
    </source>
</evidence>
<organism evidence="4 5">
    <name type="scientific">Jonesia denitrificans (strain ATCC 14870 / DSM 20603 / BCRC 15368 / CIP 55.134 / JCM 11481 / NBRC 15587 / NCTC 10816 / Prevot 55134)</name>
    <name type="common">Listeria denitrificans</name>
    <dbReference type="NCBI Taxonomy" id="471856"/>
    <lineage>
        <taxon>Bacteria</taxon>
        <taxon>Bacillati</taxon>
        <taxon>Actinomycetota</taxon>
        <taxon>Actinomycetes</taxon>
        <taxon>Micrococcales</taxon>
        <taxon>Jonesiaceae</taxon>
        <taxon>Jonesia</taxon>
    </lineage>
</organism>
<feature type="binding site" evidence="2">
    <location>
        <position position="176"/>
    </location>
    <ligand>
        <name>Mn(2+)</name>
        <dbReference type="ChEBI" id="CHEBI:29035"/>
        <label>2</label>
    </ligand>
</feature>
<evidence type="ECO:0000256" key="1">
    <source>
        <dbReference type="ARBA" id="ARBA00022801"/>
    </source>
</evidence>
<dbReference type="AlphaFoldDB" id="C7R4S9"/>
<dbReference type="GO" id="GO:0019877">
    <property type="term" value="P:diaminopimelate biosynthetic process"/>
    <property type="evidence" value="ECO:0007669"/>
    <property type="project" value="UniProtKB-ARBA"/>
</dbReference>
<name>C7R4S9_JONDD</name>
<dbReference type="PANTHER" id="PTHR11014:SF63">
    <property type="entry name" value="METALLOPEPTIDASE, PUTATIVE (AFU_ORTHOLOGUE AFUA_6G09600)-RELATED"/>
    <property type="match status" value="1"/>
</dbReference>
<dbReference type="NCBIfam" id="TIGR01891">
    <property type="entry name" value="amidohydrolases"/>
    <property type="match status" value="1"/>
</dbReference>
<dbReference type="PIRSF" id="PIRSF005962">
    <property type="entry name" value="Pept_M20D_amidohydro"/>
    <property type="match status" value="1"/>
</dbReference>
<dbReference type="InterPro" id="IPR036264">
    <property type="entry name" value="Bact_exopeptidase_dim_dom"/>
</dbReference>
<feature type="domain" description="Peptidase M20 dimerisation" evidence="3">
    <location>
        <begin position="198"/>
        <end position="293"/>
    </location>
</feature>
<dbReference type="PANTHER" id="PTHR11014">
    <property type="entry name" value="PEPTIDASE M20 FAMILY MEMBER"/>
    <property type="match status" value="1"/>
</dbReference>
<dbReference type="Pfam" id="PF01546">
    <property type="entry name" value="Peptidase_M20"/>
    <property type="match status" value="1"/>
</dbReference>
<sequence length="417" mass="43981">MGDFTAVACHDDHMGIDLESLYMDLHRHPELSFQEFRTAAVVEEHLTTLGFDVHTTIGGTGVVGVLDNGDGPVVLLRADMDGLPVEELSGLDYASTATARDHTGQFVPVMHACGHDVHVTALIGAVEELVATSDEWAGTLIVLFQPAEEHGGGAQVMVDDGLYDLIPTPDVVLGQHVTPLPAGVLSLHDGVTMAGDDSLRITLHGVGGHGSRPEATVDPIVMAANVVQRLQQVVSRGIAATESVVITVGQLHAGTKNNIIPSSATLGLSVRTFDDAVRTTVLRAIERVVQAEAGAAGSPTAPEVIYEERYPVTVNHTDSVARLREAFTSEFGAHQIVDVGVVSGSEDVGNLALAAGAPLVYWFLGGADPALFEGMTDTDRMPANIPSNHSPYFAPVLQPTLTRGVEALVIAAREWLL</sequence>
<dbReference type="Gene3D" id="3.30.70.360">
    <property type="match status" value="1"/>
</dbReference>
<gene>
    <name evidence="4" type="ordered locus">Jden_0023</name>
</gene>
<reference evidence="4 5" key="1">
    <citation type="journal article" date="2009" name="Stand. Genomic Sci.">
        <title>Complete genome sequence of Jonesia denitrificans type strain (Prevot 55134).</title>
        <authorList>
            <person name="Pukall R."/>
            <person name="Gehrich-Schroter G."/>
            <person name="Lapidus A."/>
            <person name="Nolan M."/>
            <person name="Glavina Del Rio T."/>
            <person name="Lucas S."/>
            <person name="Chen F."/>
            <person name="Tice H."/>
            <person name="Pitluck S."/>
            <person name="Cheng J.F."/>
            <person name="Copeland A."/>
            <person name="Saunders E."/>
            <person name="Brettin T."/>
            <person name="Detter J.C."/>
            <person name="Bruce D."/>
            <person name="Goodwin L."/>
            <person name="Pati A."/>
            <person name="Ivanova N."/>
            <person name="Mavromatis K."/>
            <person name="Ovchinnikova G."/>
            <person name="Chen A."/>
            <person name="Palaniappan K."/>
            <person name="Land M."/>
            <person name="Hauser L."/>
            <person name="Chang Y.J."/>
            <person name="Jeffries C.D."/>
            <person name="Chain P."/>
            <person name="Goker M."/>
            <person name="Bristow J."/>
            <person name="Eisen J.A."/>
            <person name="Markowitz V."/>
            <person name="Hugenholtz P."/>
            <person name="Kyrpides N.C."/>
            <person name="Klenk H.P."/>
            <person name="Han C."/>
        </authorList>
    </citation>
    <scope>NUCLEOTIDE SEQUENCE [LARGE SCALE GENOMIC DNA]</scope>
    <source>
        <strain evidence="5">ATCC 14870 / DSM 20603 / BCRC 15368 / CIP 55.134 / JCM 11481 / NBRC 15587 / NCTC 10816 / Prevot 55134</strain>
    </source>
</reference>
<dbReference type="eggNOG" id="COG1473">
    <property type="taxonomic scope" value="Bacteria"/>
</dbReference>
<keyword evidence="2" id="KW-0479">Metal-binding</keyword>
<accession>C7R4S9</accession>
<comment type="cofactor">
    <cofactor evidence="2">
        <name>Mn(2+)</name>
        <dbReference type="ChEBI" id="CHEBI:29035"/>
    </cofactor>
    <text evidence="2">The Mn(2+) ion enhances activity.</text>
</comment>
<dbReference type="SUPFAM" id="SSF55031">
    <property type="entry name" value="Bacterial exopeptidase dimerisation domain"/>
    <property type="match status" value="1"/>
</dbReference>
<dbReference type="GO" id="GO:0046872">
    <property type="term" value="F:metal ion binding"/>
    <property type="evidence" value="ECO:0007669"/>
    <property type="project" value="UniProtKB-KW"/>
</dbReference>
<dbReference type="Pfam" id="PF07687">
    <property type="entry name" value="M20_dimer"/>
    <property type="match status" value="1"/>
</dbReference>
<dbReference type="SUPFAM" id="SSF53187">
    <property type="entry name" value="Zn-dependent exopeptidases"/>
    <property type="match status" value="1"/>
</dbReference>
<feature type="binding site" evidence="2">
    <location>
        <position position="149"/>
    </location>
    <ligand>
        <name>Mn(2+)</name>
        <dbReference type="ChEBI" id="CHEBI:29035"/>
        <label>2</label>
    </ligand>
</feature>
<dbReference type="InterPro" id="IPR017439">
    <property type="entry name" value="Amidohydrolase"/>
</dbReference>
<dbReference type="STRING" id="471856.Jden_0023"/>
<feature type="binding site" evidence="2">
    <location>
        <position position="113"/>
    </location>
    <ligand>
        <name>Mn(2+)</name>
        <dbReference type="ChEBI" id="CHEBI:29035"/>
        <label>2</label>
    </ligand>
</feature>
<dbReference type="HOGENOM" id="CLU_023257_6_0_11"/>
<keyword evidence="5" id="KW-1185">Reference proteome</keyword>
<protein>
    <submittedName>
        <fullName evidence="4">Amidohydrolase</fullName>
        <ecNumber evidence="4">3.5.1.32</ecNumber>
    </submittedName>
</protein>
<dbReference type="Proteomes" id="UP000000628">
    <property type="component" value="Chromosome"/>
</dbReference>
<dbReference type="EC" id="3.5.1.32" evidence="4"/>
<dbReference type="Gene3D" id="3.40.630.10">
    <property type="entry name" value="Zn peptidases"/>
    <property type="match status" value="1"/>
</dbReference>
<feature type="binding site" evidence="2">
    <location>
        <position position="115"/>
    </location>
    <ligand>
        <name>Mn(2+)</name>
        <dbReference type="ChEBI" id="CHEBI:29035"/>
        <label>2</label>
    </ligand>
</feature>
<evidence type="ECO:0000313" key="5">
    <source>
        <dbReference type="Proteomes" id="UP000000628"/>
    </source>
</evidence>
<dbReference type="KEGG" id="jde:Jden_0023"/>
<keyword evidence="1 4" id="KW-0378">Hydrolase</keyword>
<keyword evidence="2" id="KW-0464">Manganese</keyword>
<evidence type="ECO:0000256" key="2">
    <source>
        <dbReference type="PIRSR" id="PIRSR005962-1"/>
    </source>
</evidence>
<evidence type="ECO:0000259" key="3">
    <source>
        <dbReference type="Pfam" id="PF07687"/>
    </source>
</evidence>
<dbReference type="EMBL" id="CP001706">
    <property type="protein sequence ID" value="ACV07702.1"/>
    <property type="molecule type" value="Genomic_DNA"/>
</dbReference>